<evidence type="ECO:0000313" key="1">
    <source>
        <dbReference type="EMBL" id="SVE54310.1"/>
    </source>
</evidence>
<protein>
    <submittedName>
        <fullName evidence="1">Uncharacterized protein</fullName>
    </submittedName>
</protein>
<name>A0A383ED61_9ZZZZ</name>
<reference evidence="1" key="1">
    <citation type="submission" date="2018-05" db="EMBL/GenBank/DDBJ databases">
        <authorList>
            <person name="Lanie J.A."/>
            <person name="Ng W.-L."/>
            <person name="Kazmierczak K.M."/>
            <person name="Andrzejewski T.M."/>
            <person name="Davidsen T.M."/>
            <person name="Wayne K.J."/>
            <person name="Tettelin H."/>
            <person name="Glass J.I."/>
            <person name="Rusch D."/>
            <person name="Podicherti R."/>
            <person name="Tsui H.-C.T."/>
            <person name="Winkler M.E."/>
        </authorList>
    </citation>
    <scope>NUCLEOTIDE SEQUENCE</scope>
</reference>
<dbReference type="EMBL" id="UINC01224612">
    <property type="protein sequence ID" value="SVE54310.1"/>
    <property type="molecule type" value="Genomic_DNA"/>
</dbReference>
<dbReference type="AlphaFoldDB" id="A0A383ED61"/>
<gene>
    <name evidence="1" type="ORF">METZ01_LOCUS507164</name>
</gene>
<organism evidence="1">
    <name type="scientific">marine metagenome</name>
    <dbReference type="NCBI Taxonomy" id="408172"/>
    <lineage>
        <taxon>unclassified sequences</taxon>
        <taxon>metagenomes</taxon>
        <taxon>ecological metagenomes</taxon>
    </lineage>
</organism>
<feature type="non-terminal residue" evidence="1">
    <location>
        <position position="1"/>
    </location>
</feature>
<sequence>RGIPVAISIGRIKGGRVFLTWIARARRQSKRFNGAQFYAHPEAVL</sequence>
<accession>A0A383ED61</accession>
<proteinExistence type="predicted"/>